<feature type="chain" id="PRO_5023140659" description="Copper resistance protein NlpE" evidence="1">
    <location>
        <begin position="24"/>
        <end position="163"/>
    </location>
</feature>
<dbReference type="EMBL" id="CP042437">
    <property type="protein sequence ID" value="QEC74936.1"/>
    <property type="molecule type" value="Genomic_DNA"/>
</dbReference>
<accession>A0A5B8VX04</accession>
<proteinExistence type="predicted"/>
<evidence type="ECO:0000313" key="2">
    <source>
        <dbReference type="EMBL" id="QEC74936.1"/>
    </source>
</evidence>
<evidence type="ECO:0008006" key="4">
    <source>
        <dbReference type="Google" id="ProtNLM"/>
    </source>
</evidence>
<keyword evidence="1" id="KW-0732">Signal</keyword>
<feature type="signal peptide" evidence="1">
    <location>
        <begin position="1"/>
        <end position="23"/>
    </location>
</feature>
<reference evidence="2 3" key="1">
    <citation type="journal article" date="2013" name="J. Microbiol.">
        <title>Mucilaginibacter ginsenosidivorax sp. nov., with ginsenoside converting activity isolated from sediment.</title>
        <authorList>
            <person name="Kim J.K."/>
            <person name="Choi T.E."/>
            <person name="Liu Q.M."/>
            <person name="Park H.Y."/>
            <person name="Yi T.H."/>
            <person name="Yoon M.H."/>
            <person name="Kim S.C."/>
            <person name="Im W.T."/>
        </authorList>
    </citation>
    <scope>NUCLEOTIDE SEQUENCE [LARGE SCALE GENOMIC DNA]</scope>
    <source>
        <strain evidence="2 3">KHI28</strain>
    </source>
</reference>
<name>A0A5B8VX04_9SPHI</name>
<dbReference type="OrthoDB" id="794403at2"/>
<dbReference type="KEGG" id="mgk:FSB76_02865"/>
<evidence type="ECO:0000256" key="1">
    <source>
        <dbReference type="SAM" id="SignalP"/>
    </source>
</evidence>
<dbReference type="AlphaFoldDB" id="A0A5B8VX04"/>
<organism evidence="2 3">
    <name type="scientific">Mucilaginibacter ginsenosidivorax</name>
    <dbReference type="NCBI Taxonomy" id="862126"/>
    <lineage>
        <taxon>Bacteria</taxon>
        <taxon>Pseudomonadati</taxon>
        <taxon>Bacteroidota</taxon>
        <taxon>Sphingobacteriia</taxon>
        <taxon>Sphingobacteriales</taxon>
        <taxon>Sphingobacteriaceae</taxon>
        <taxon>Mucilaginibacter</taxon>
    </lineage>
</organism>
<gene>
    <name evidence="2" type="ORF">FSB76_02865</name>
</gene>
<dbReference type="Proteomes" id="UP000321362">
    <property type="component" value="Chromosome"/>
</dbReference>
<evidence type="ECO:0000313" key="3">
    <source>
        <dbReference type="Proteomes" id="UP000321362"/>
    </source>
</evidence>
<sequence>MKINFYLLACFALLASCSGERNAADDDTTTSTLQPADTQLASAANAPAVNMRYCFFYTEGNKAQDTTLVSIYINGDKVTGNMNWMPKEKDARKGTLTGKLAGNAIKAIWNFNQEGAADTMAVEFQLRGNALAQKPYAYNPKTGRQQTNSKATYNVIYNMKNCK</sequence>
<keyword evidence="3" id="KW-1185">Reference proteome</keyword>
<dbReference type="PROSITE" id="PS51257">
    <property type="entry name" value="PROKAR_LIPOPROTEIN"/>
    <property type="match status" value="1"/>
</dbReference>
<protein>
    <recommendedName>
        <fullName evidence="4">Copper resistance protein NlpE</fullName>
    </recommendedName>
</protein>
<dbReference type="RefSeq" id="WP_147052094.1">
    <property type="nucleotide sequence ID" value="NZ_CP042437.1"/>
</dbReference>